<evidence type="ECO:0000313" key="1">
    <source>
        <dbReference type="EMBL" id="QBK93552.1"/>
    </source>
</evidence>
<proteinExistence type="predicted"/>
<sequence length="91" mass="10507">MAPSNKSDARKILDGIQTKWNENTSSMGGYFIRHINGDTLDNSICNLQRVHPKDAFAHVDWKVDWVIDLTDEEIEFVKLNAEELVRIYSNK</sequence>
<dbReference type="EMBL" id="MK500598">
    <property type="protein sequence ID" value="QBK93552.1"/>
    <property type="molecule type" value="Genomic_DNA"/>
</dbReference>
<accession>A0A481ZE41</accession>
<gene>
    <name evidence="1" type="ORF">LCPAC404_02560</name>
</gene>
<name>A0A481ZE41_9VIRU</name>
<organism evidence="1">
    <name type="scientific">Pithovirus LCPAC404</name>
    <dbReference type="NCBI Taxonomy" id="2506597"/>
    <lineage>
        <taxon>Viruses</taxon>
        <taxon>Pithoviruses</taxon>
    </lineage>
</organism>
<protein>
    <submittedName>
        <fullName evidence="1">Uncharacterized protein</fullName>
    </submittedName>
</protein>
<reference evidence="1" key="1">
    <citation type="journal article" date="2019" name="MBio">
        <title>Virus Genomes from Deep Sea Sediments Expand the Ocean Megavirome and Support Independent Origins of Viral Gigantism.</title>
        <authorList>
            <person name="Backstrom D."/>
            <person name="Yutin N."/>
            <person name="Jorgensen S.L."/>
            <person name="Dharamshi J."/>
            <person name="Homa F."/>
            <person name="Zaremba-Niedwiedzka K."/>
            <person name="Spang A."/>
            <person name="Wolf Y.I."/>
            <person name="Koonin E.V."/>
            <person name="Ettema T.J."/>
        </authorList>
    </citation>
    <scope>NUCLEOTIDE SEQUENCE</scope>
</reference>